<evidence type="ECO:0000313" key="1">
    <source>
        <dbReference type="EMBL" id="PKA45941.1"/>
    </source>
</evidence>
<evidence type="ECO:0000313" key="2">
    <source>
        <dbReference type="Proteomes" id="UP000236161"/>
    </source>
</evidence>
<sequence>MMTVVGFDRIFQFVIVGWEGSASNMRVLRWSMDHGDFVVPAGKEIFNLNYFSTN</sequence>
<protein>
    <submittedName>
        <fullName evidence="1">Uncharacterized protein</fullName>
    </submittedName>
</protein>
<name>A0A2H9ZRM1_9ASPA</name>
<dbReference type="AlphaFoldDB" id="A0A2H9ZRM1"/>
<reference evidence="1 2" key="1">
    <citation type="journal article" date="2017" name="Nature">
        <title>The Apostasia genome and the evolution of orchids.</title>
        <authorList>
            <person name="Zhang G.Q."/>
            <person name="Liu K.W."/>
            <person name="Li Z."/>
            <person name="Lohaus R."/>
            <person name="Hsiao Y.Y."/>
            <person name="Niu S.C."/>
            <person name="Wang J.Y."/>
            <person name="Lin Y.C."/>
            <person name="Xu Q."/>
            <person name="Chen L.J."/>
            <person name="Yoshida K."/>
            <person name="Fujiwara S."/>
            <person name="Wang Z.W."/>
            <person name="Zhang Y.Q."/>
            <person name="Mitsuda N."/>
            <person name="Wang M."/>
            <person name="Liu G.H."/>
            <person name="Pecoraro L."/>
            <person name="Huang H.X."/>
            <person name="Xiao X.J."/>
            <person name="Lin M."/>
            <person name="Wu X.Y."/>
            <person name="Wu W.L."/>
            <person name="Chen Y.Y."/>
            <person name="Chang S.B."/>
            <person name="Sakamoto S."/>
            <person name="Ohme-Takagi M."/>
            <person name="Yagi M."/>
            <person name="Zeng S.J."/>
            <person name="Shen C.Y."/>
            <person name="Yeh C.M."/>
            <person name="Luo Y.B."/>
            <person name="Tsai W.C."/>
            <person name="Van de Peer Y."/>
            <person name="Liu Z.J."/>
        </authorList>
    </citation>
    <scope>NUCLEOTIDE SEQUENCE [LARGE SCALE GENOMIC DNA]</scope>
    <source>
        <strain evidence="2">cv. Shenzhen</strain>
        <tissue evidence="1">Stem</tissue>
    </source>
</reference>
<dbReference type="OrthoDB" id="665395at2759"/>
<keyword evidence="2" id="KW-1185">Reference proteome</keyword>
<proteinExistence type="predicted"/>
<dbReference type="Proteomes" id="UP000236161">
    <property type="component" value="Unassembled WGS sequence"/>
</dbReference>
<accession>A0A2H9ZRM1</accession>
<gene>
    <name evidence="1" type="ORF">AXF42_Ash021693</name>
</gene>
<dbReference type="EMBL" id="KZ454656">
    <property type="protein sequence ID" value="PKA45941.1"/>
    <property type="molecule type" value="Genomic_DNA"/>
</dbReference>
<organism evidence="1 2">
    <name type="scientific">Apostasia shenzhenica</name>
    <dbReference type="NCBI Taxonomy" id="1088818"/>
    <lineage>
        <taxon>Eukaryota</taxon>
        <taxon>Viridiplantae</taxon>
        <taxon>Streptophyta</taxon>
        <taxon>Embryophyta</taxon>
        <taxon>Tracheophyta</taxon>
        <taxon>Spermatophyta</taxon>
        <taxon>Magnoliopsida</taxon>
        <taxon>Liliopsida</taxon>
        <taxon>Asparagales</taxon>
        <taxon>Orchidaceae</taxon>
        <taxon>Apostasioideae</taxon>
        <taxon>Apostasia</taxon>
    </lineage>
</organism>